<keyword evidence="7" id="KW-0676">Redox-active center</keyword>
<name>A0A1J4JA26_9EUKA</name>
<evidence type="ECO:0000256" key="2">
    <source>
        <dbReference type="ARBA" id="ARBA00006347"/>
    </source>
</evidence>
<dbReference type="PANTHER" id="PTHR45672:SF3">
    <property type="entry name" value="THIOREDOXIN DOMAIN-CONTAINING PROTEIN 5"/>
    <property type="match status" value="1"/>
</dbReference>
<keyword evidence="11" id="KW-1185">Reference proteome</keyword>
<comment type="caution">
    <text evidence="10">The sequence shown here is derived from an EMBL/GenBank/DDBJ whole genome shotgun (WGS) entry which is preliminary data.</text>
</comment>
<dbReference type="InterPro" id="IPR013766">
    <property type="entry name" value="Thioredoxin_domain"/>
</dbReference>
<evidence type="ECO:0000259" key="9">
    <source>
        <dbReference type="PROSITE" id="PS51352"/>
    </source>
</evidence>
<dbReference type="EC" id="5.3.4.1" evidence="3"/>
<dbReference type="Pfam" id="PF00085">
    <property type="entry name" value="Thioredoxin"/>
    <property type="match status" value="1"/>
</dbReference>
<proteinExistence type="inferred from homology"/>
<dbReference type="GO" id="GO:0006457">
    <property type="term" value="P:protein folding"/>
    <property type="evidence" value="ECO:0007669"/>
    <property type="project" value="TreeGrafter"/>
</dbReference>
<comment type="similarity">
    <text evidence="2">Belongs to the protein disulfide isomerase family.</text>
</comment>
<evidence type="ECO:0000313" key="11">
    <source>
        <dbReference type="Proteomes" id="UP000179807"/>
    </source>
</evidence>
<dbReference type="InterPro" id="IPR051063">
    <property type="entry name" value="PDI"/>
</dbReference>
<sequence>MIFFIFFHFLFAEQNYVEITRKNANRYLGGSKPILVKFFSPTCAHCQEMAADFEAASQFFDDALFGGVNCQLENDLCSEEELIGTPAVKLYKTNKRAGIHYFGNFSVDSLIDFVEENTFCKSYRPPRPLKNLNPFTFRPFISGSSQDEGKIEKSKNGFCSFVYFYEPPDYFHDQLKILAEAFLVEENISFGMVNCEKFPELCEKHAISQNALYVNGKPIYFKKKDPTLKEIRNFVNKKCGTFRDIDGNLVNRAGTIPAATKIVKGMVRKMRGQNFDLNQEISDAILKMKEIENADLYINVLERIQKFGLEKLENDVGKMEDVLKNKQGSQKVLDSIKRRYNVMSLFVKQPNQSKTRQTKNINEKTDEI</sequence>
<evidence type="ECO:0000256" key="4">
    <source>
        <dbReference type="ARBA" id="ARBA00022729"/>
    </source>
</evidence>
<dbReference type="Gene3D" id="1.20.1150.12">
    <property type="entry name" value="Endoplasmic reticulum resident protein 29, C-terminal domain"/>
    <property type="match status" value="1"/>
</dbReference>
<dbReference type="SUPFAM" id="SSF47933">
    <property type="entry name" value="ERP29 C domain-like"/>
    <property type="match status" value="1"/>
</dbReference>
<evidence type="ECO:0000256" key="5">
    <source>
        <dbReference type="ARBA" id="ARBA00023157"/>
    </source>
</evidence>
<feature type="coiled-coil region" evidence="8">
    <location>
        <begin position="274"/>
        <end position="329"/>
    </location>
</feature>
<dbReference type="GO" id="GO:0003756">
    <property type="term" value="F:protein disulfide isomerase activity"/>
    <property type="evidence" value="ECO:0007669"/>
    <property type="project" value="UniProtKB-EC"/>
</dbReference>
<dbReference type="Pfam" id="PF07749">
    <property type="entry name" value="ERp29"/>
    <property type="match status" value="1"/>
</dbReference>
<keyword evidence="5" id="KW-1015">Disulfide bond</keyword>
<keyword evidence="8" id="KW-0175">Coiled coil</keyword>
<protein>
    <recommendedName>
        <fullName evidence="3">protein disulfide-isomerase</fullName>
        <ecNumber evidence="3">5.3.4.1</ecNumber>
    </recommendedName>
</protein>
<dbReference type="InterPro" id="IPR011679">
    <property type="entry name" value="ERp29_C"/>
</dbReference>
<dbReference type="GO" id="GO:0005783">
    <property type="term" value="C:endoplasmic reticulum"/>
    <property type="evidence" value="ECO:0007669"/>
    <property type="project" value="InterPro"/>
</dbReference>
<dbReference type="PROSITE" id="PS00194">
    <property type="entry name" value="THIOREDOXIN_1"/>
    <property type="match status" value="1"/>
</dbReference>
<keyword evidence="4" id="KW-0732">Signal</keyword>
<dbReference type="PANTHER" id="PTHR45672">
    <property type="entry name" value="PROTEIN DISULFIDE-ISOMERASE C17H9.14C-RELATED"/>
    <property type="match status" value="1"/>
</dbReference>
<evidence type="ECO:0000256" key="6">
    <source>
        <dbReference type="ARBA" id="ARBA00023235"/>
    </source>
</evidence>
<dbReference type="Gene3D" id="3.40.30.10">
    <property type="entry name" value="Glutaredoxin"/>
    <property type="match status" value="2"/>
</dbReference>
<dbReference type="PROSITE" id="PS51352">
    <property type="entry name" value="THIOREDOXIN_2"/>
    <property type="match status" value="1"/>
</dbReference>
<dbReference type="AlphaFoldDB" id="A0A1J4JA26"/>
<dbReference type="SUPFAM" id="SSF52833">
    <property type="entry name" value="Thioredoxin-like"/>
    <property type="match status" value="2"/>
</dbReference>
<accession>A0A1J4JA26</accession>
<dbReference type="RefSeq" id="XP_068349175.1">
    <property type="nucleotide sequence ID" value="XM_068495311.1"/>
</dbReference>
<organism evidence="10 11">
    <name type="scientific">Tritrichomonas foetus</name>
    <dbReference type="NCBI Taxonomy" id="1144522"/>
    <lineage>
        <taxon>Eukaryota</taxon>
        <taxon>Metamonada</taxon>
        <taxon>Parabasalia</taxon>
        <taxon>Tritrichomonadida</taxon>
        <taxon>Tritrichomonadidae</taxon>
        <taxon>Tritrichomonas</taxon>
    </lineage>
</organism>
<dbReference type="EMBL" id="MLAK01001204">
    <property type="protein sequence ID" value="OHS96038.1"/>
    <property type="molecule type" value="Genomic_DNA"/>
</dbReference>
<dbReference type="CDD" id="cd02961">
    <property type="entry name" value="PDI_a_family"/>
    <property type="match status" value="1"/>
</dbReference>
<dbReference type="InterPro" id="IPR017937">
    <property type="entry name" value="Thioredoxin_CS"/>
</dbReference>
<evidence type="ECO:0000256" key="7">
    <source>
        <dbReference type="ARBA" id="ARBA00023284"/>
    </source>
</evidence>
<dbReference type="OrthoDB" id="10264505at2759"/>
<keyword evidence="6" id="KW-0413">Isomerase</keyword>
<dbReference type="Proteomes" id="UP000179807">
    <property type="component" value="Unassembled WGS sequence"/>
</dbReference>
<feature type="domain" description="Thioredoxin" evidence="9">
    <location>
        <begin position="1"/>
        <end position="119"/>
    </location>
</feature>
<reference evidence="10" key="1">
    <citation type="submission" date="2016-10" db="EMBL/GenBank/DDBJ databases">
        <authorList>
            <person name="Benchimol M."/>
            <person name="Almeida L.G."/>
            <person name="Vasconcelos A.T."/>
            <person name="Perreira-Neves A."/>
            <person name="Rosa I.A."/>
            <person name="Tasca T."/>
            <person name="Bogo M.R."/>
            <person name="de Souza W."/>
        </authorList>
    </citation>
    <scope>NUCLEOTIDE SEQUENCE [LARGE SCALE GENOMIC DNA]</scope>
    <source>
        <strain evidence="10">K</strain>
    </source>
</reference>
<dbReference type="GeneID" id="94830015"/>
<dbReference type="InterPro" id="IPR036356">
    <property type="entry name" value="ERp29_C_sf"/>
</dbReference>
<dbReference type="InterPro" id="IPR036249">
    <property type="entry name" value="Thioredoxin-like_sf"/>
</dbReference>
<comment type="catalytic activity">
    <reaction evidence="1">
        <text>Catalyzes the rearrangement of -S-S- bonds in proteins.</text>
        <dbReference type="EC" id="5.3.4.1"/>
    </reaction>
</comment>
<evidence type="ECO:0000256" key="8">
    <source>
        <dbReference type="SAM" id="Coils"/>
    </source>
</evidence>
<dbReference type="VEuPathDB" id="TrichDB:TRFO_10219"/>
<evidence type="ECO:0000256" key="1">
    <source>
        <dbReference type="ARBA" id="ARBA00001182"/>
    </source>
</evidence>
<evidence type="ECO:0000256" key="3">
    <source>
        <dbReference type="ARBA" id="ARBA00012723"/>
    </source>
</evidence>
<gene>
    <name evidence="10" type="ORF">TRFO_10219</name>
</gene>
<evidence type="ECO:0000313" key="10">
    <source>
        <dbReference type="EMBL" id="OHS96038.1"/>
    </source>
</evidence>